<dbReference type="GO" id="GO:0007186">
    <property type="term" value="P:G protein-coupled receptor signaling pathway"/>
    <property type="evidence" value="ECO:0000318"/>
    <property type="project" value="GO_Central"/>
</dbReference>
<dbReference type="InterPro" id="IPR000276">
    <property type="entry name" value="GPCR_Rhodpsn"/>
</dbReference>
<evidence type="ECO:0000256" key="4">
    <source>
        <dbReference type="ARBA" id="ARBA00022989"/>
    </source>
</evidence>
<evidence type="ECO:0000256" key="6">
    <source>
        <dbReference type="ARBA" id="ARBA00023136"/>
    </source>
</evidence>
<evidence type="ECO:0000256" key="2">
    <source>
        <dbReference type="ARBA" id="ARBA00022475"/>
    </source>
</evidence>
<evidence type="ECO:0000313" key="13">
    <source>
        <dbReference type="Proteomes" id="UP000001593"/>
    </source>
</evidence>
<dbReference type="HOGENOM" id="CLU_1039380_0_0_1"/>
<keyword evidence="9" id="KW-0807">Transducer</keyword>
<keyword evidence="8" id="KW-0325">Glycoprotein</keyword>
<feature type="transmembrane region" description="Helical" evidence="10">
    <location>
        <begin position="182"/>
        <end position="202"/>
    </location>
</feature>
<dbReference type="GO" id="GO:0005886">
    <property type="term" value="C:plasma membrane"/>
    <property type="evidence" value="ECO:0000318"/>
    <property type="project" value="GO_Central"/>
</dbReference>
<keyword evidence="6 10" id="KW-0472">Membrane</keyword>
<keyword evidence="2" id="KW-1003">Cell membrane</keyword>
<keyword evidence="7" id="KW-0675">Receptor</keyword>
<dbReference type="PROSITE" id="PS50262">
    <property type="entry name" value="G_PROTEIN_RECEP_F1_2"/>
    <property type="match status" value="1"/>
</dbReference>
<evidence type="ECO:0000256" key="10">
    <source>
        <dbReference type="SAM" id="Phobius"/>
    </source>
</evidence>
<organism evidence="12 13">
    <name type="scientific">Nematostella vectensis</name>
    <name type="common">Starlet sea anemone</name>
    <dbReference type="NCBI Taxonomy" id="45351"/>
    <lineage>
        <taxon>Eukaryota</taxon>
        <taxon>Metazoa</taxon>
        <taxon>Cnidaria</taxon>
        <taxon>Anthozoa</taxon>
        <taxon>Hexacorallia</taxon>
        <taxon>Actiniaria</taxon>
        <taxon>Edwardsiidae</taxon>
        <taxon>Nematostella</taxon>
    </lineage>
</organism>
<dbReference type="Gene3D" id="1.20.1070.10">
    <property type="entry name" value="Rhodopsin 7-helix transmembrane proteins"/>
    <property type="match status" value="2"/>
</dbReference>
<keyword evidence="4 10" id="KW-1133">Transmembrane helix</keyword>
<gene>
    <name evidence="12" type="ORF">NEMVEDRAFT_v1g247960</name>
</gene>
<proteinExistence type="predicted"/>
<dbReference type="PANTHER" id="PTHR24246:SF27">
    <property type="entry name" value="ADENOSINE RECEPTOR, ISOFORM A"/>
    <property type="match status" value="1"/>
</dbReference>
<sequence>MPGVGSKHFQYYDNVETLDSAECGELSRARYSHPRHHGANLRVFHPGKTIIVATVFTHYQLRVPANFILVNLALSDLTTGVFVQTYFVYLVGRSLSGVEDFCLDVGDVIVLLAGTTTFVCTLTTLFLATVDRLIAFELHMRYNTLVTMKRVKLALGLCWAKRNQRTEAGLEKAARSRKEFKAVITVFIVLVTLTATCLPRSVMTYVIRSMHKEGAESPQTSVLGLLSMLVLLGPCINPLVYIFRSKRLRRYVDKRLAGRFLETILEGC</sequence>
<dbReference type="SUPFAM" id="SSF81321">
    <property type="entry name" value="Family A G protein-coupled receptor-like"/>
    <property type="match status" value="1"/>
</dbReference>
<evidence type="ECO:0000256" key="5">
    <source>
        <dbReference type="ARBA" id="ARBA00023040"/>
    </source>
</evidence>
<dbReference type="PRINTS" id="PR00237">
    <property type="entry name" value="GPCRRHODOPSN"/>
</dbReference>
<dbReference type="EMBL" id="DS469890">
    <property type="protein sequence ID" value="EDO31554.1"/>
    <property type="molecule type" value="Genomic_DNA"/>
</dbReference>
<protein>
    <recommendedName>
        <fullName evidence="11">G-protein coupled receptors family 1 profile domain-containing protein</fullName>
    </recommendedName>
</protein>
<feature type="domain" description="G-protein coupled receptors family 1 profile" evidence="11">
    <location>
        <begin position="47"/>
        <end position="160"/>
    </location>
</feature>
<evidence type="ECO:0000256" key="9">
    <source>
        <dbReference type="ARBA" id="ARBA00023224"/>
    </source>
</evidence>
<evidence type="ECO:0000256" key="1">
    <source>
        <dbReference type="ARBA" id="ARBA00004651"/>
    </source>
</evidence>
<dbReference type="GO" id="GO:0001609">
    <property type="term" value="F:G protein-coupled adenosine receptor activity"/>
    <property type="evidence" value="ECO:0000318"/>
    <property type="project" value="GO_Central"/>
</dbReference>
<evidence type="ECO:0000313" key="12">
    <source>
        <dbReference type="EMBL" id="EDO31554.1"/>
    </source>
</evidence>
<feature type="transmembrane region" description="Helical" evidence="10">
    <location>
        <begin position="109"/>
        <end position="130"/>
    </location>
</feature>
<comment type="subcellular location">
    <subcellularLocation>
        <location evidence="1">Cell membrane</location>
        <topology evidence="1">Multi-pass membrane protein</topology>
    </subcellularLocation>
</comment>
<evidence type="ECO:0000259" key="11">
    <source>
        <dbReference type="PROSITE" id="PS50262"/>
    </source>
</evidence>
<keyword evidence="5" id="KW-0297">G-protein coupled receptor</keyword>
<evidence type="ECO:0000256" key="3">
    <source>
        <dbReference type="ARBA" id="ARBA00022692"/>
    </source>
</evidence>
<dbReference type="Pfam" id="PF00001">
    <property type="entry name" value="7tm_1"/>
    <property type="match status" value="1"/>
</dbReference>
<feature type="transmembrane region" description="Helical" evidence="10">
    <location>
        <begin position="67"/>
        <end position="89"/>
    </location>
</feature>
<dbReference type="PANTHER" id="PTHR24246">
    <property type="entry name" value="OLFACTORY RECEPTOR AND ADENOSINE RECEPTOR"/>
    <property type="match status" value="1"/>
</dbReference>
<keyword evidence="3 10" id="KW-0812">Transmembrane</keyword>
<dbReference type="AlphaFoldDB" id="A7SXJ8"/>
<keyword evidence="13" id="KW-1185">Reference proteome</keyword>
<evidence type="ECO:0000256" key="7">
    <source>
        <dbReference type="ARBA" id="ARBA00023170"/>
    </source>
</evidence>
<name>A7SXJ8_NEMVE</name>
<reference evidence="12 13" key="1">
    <citation type="journal article" date="2007" name="Science">
        <title>Sea anemone genome reveals ancestral eumetazoan gene repertoire and genomic organization.</title>
        <authorList>
            <person name="Putnam N.H."/>
            <person name="Srivastava M."/>
            <person name="Hellsten U."/>
            <person name="Dirks B."/>
            <person name="Chapman J."/>
            <person name="Salamov A."/>
            <person name="Terry A."/>
            <person name="Shapiro H."/>
            <person name="Lindquist E."/>
            <person name="Kapitonov V.V."/>
            <person name="Jurka J."/>
            <person name="Genikhovich G."/>
            <person name="Grigoriev I.V."/>
            <person name="Lucas S.M."/>
            <person name="Steele R.E."/>
            <person name="Finnerty J.R."/>
            <person name="Technau U."/>
            <person name="Martindale M.Q."/>
            <person name="Rokhsar D.S."/>
        </authorList>
    </citation>
    <scope>NUCLEOTIDE SEQUENCE [LARGE SCALE GENOMIC DNA]</scope>
    <source>
        <strain evidence="13">CH2 X CH6</strain>
    </source>
</reference>
<dbReference type="Proteomes" id="UP000001593">
    <property type="component" value="Unassembled WGS sequence"/>
</dbReference>
<dbReference type="InParanoid" id="A7SXJ8"/>
<dbReference type="InterPro" id="IPR017452">
    <property type="entry name" value="GPCR_Rhodpsn_7TM"/>
</dbReference>
<evidence type="ECO:0000256" key="8">
    <source>
        <dbReference type="ARBA" id="ARBA00023180"/>
    </source>
</evidence>
<accession>A7SXJ8</accession>
<feature type="transmembrane region" description="Helical" evidence="10">
    <location>
        <begin position="222"/>
        <end position="243"/>
    </location>
</feature>